<reference evidence="2 3" key="2">
    <citation type="journal article" date="2018" name="Plant J.">
        <title>The Physcomitrella patens chromosome-scale assembly reveals moss genome structure and evolution.</title>
        <authorList>
            <person name="Lang D."/>
            <person name="Ullrich K.K."/>
            <person name="Murat F."/>
            <person name="Fuchs J."/>
            <person name="Jenkins J."/>
            <person name="Haas F.B."/>
            <person name="Piednoel M."/>
            <person name="Gundlach H."/>
            <person name="Van Bel M."/>
            <person name="Meyberg R."/>
            <person name="Vives C."/>
            <person name="Morata J."/>
            <person name="Symeonidi A."/>
            <person name="Hiss M."/>
            <person name="Muchero W."/>
            <person name="Kamisugi Y."/>
            <person name="Saleh O."/>
            <person name="Blanc G."/>
            <person name="Decker E.L."/>
            <person name="van Gessel N."/>
            <person name="Grimwood J."/>
            <person name="Hayes R.D."/>
            <person name="Graham S.W."/>
            <person name="Gunter L.E."/>
            <person name="McDaniel S.F."/>
            <person name="Hoernstein S.N.W."/>
            <person name="Larsson A."/>
            <person name="Li F.W."/>
            <person name="Perroud P.F."/>
            <person name="Phillips J."/>
            <person name="Ranjan P."/>
            <person name="Rokshar D.S."/>
            <person name="Rothfels C.J."/>
            <person name="Schneider L."/>
            <person name="Shu S."/>
            <person name="Stevenson D.W."/>
            <person name="Thummler F."/>
            <person name="Tillich M."/>
            <person name="Villarreal Aguilar J.C."/>
            <person name="Widiez T."/>
            <person name="Wong G.K."/>
            <person name="Wymore A."/>
            <person name="Zhang Y."/>
            <person name="Zimmer A.D."/>
            <person name="Quatrano R.S."/>
            <person name="Mayer K.F.X."/>
            <person name="Goodstein D."/>
            <person name="Casacuberta J.M."/>
            <person name="Vandepoele K."/>
            <person name="Reski R."/>
            <person name="Cuming A.C."/>
            <person name="Tuskan G.A."/>
            <person name="Maumus F."/>
            <person name="Salse J."/>
            <person name="Schmutz J."/>
            <person name="Rensing S.A."/>
        </authorList>
    </citation>
    <scope>NUCLEOTIDE SEQUENCE [LARGE SCALE GENOMIC DNA]</scope>
    <source>
        <strain evidence="2 3">cv. Gransden 2004</strain>
    </source>
</reference>
<proteinExistence type="predicted"/>
<dbReference type="PANTHER" id="PTHR33917:SF3">
    <property type="entry name" value="PROTEIN EXECUTER 1, CHLOROPLASTIC"/>
    <property type="match status" value="1"/>
</dbReference>
<gene>
    <name evidence="2" type="primary">LOC112293822</name>
</gene>
<dbReference type="Gramene" id="Pp3c16_980V3.7">
    <property type="protein sequence ID" value="Pp3c16_980V3.7"/>
    <property type="gene ID" value="Pp3c16_980"/>
</dbReference>
<reference evidence="2" key="3">
    <citation type="submission" date="2020-12" db="UniProtKB">
        <authorList>
            <consortium name="EnsemblPlants"/>
        </authorList>
    </citation>
    <scope>IDENTIFICATION</scope>
</reference>
<sequence length="795" mass="87657">MPAMSLTMSFAGAVAGLDSHIYARASTAAQGRYHNHPVPTCSRLIMQETLLSKSLADNVSTHNSGRNFGASKDRRLNYGNGCKRGVCRCFGAGNTGKDGNNYEEEINNETNDEVAGTSDSDNQLRQRKAGATTVKMGNPLREMIATAGQRLQDYLESYKQKTGIQAEEVAVSNTVTKEEASWKKLQELFSEVDELQNAMQKLQFQLEEAINLEEFEEAGRIKKKLAALIAKDLVAGAMSDFKKALKEERYGDAAYLRDEAGAGGLVGWWAGVSESDDDPYGRIINISTSEGRFIAKGYSARQLALAASGVPLFEVYLTKDEENKYQQHAVYLQRDSNNAADSIVGFSKDVLDFENMLGEASKDMQLSGNDVLDFSSMLGEASRDMQLKLELLEDIQEDYERGINEMEGLRDDEEYVAMEEGLKKILDFLKDRMPDVKMKVFQVIANGQIEADLPNIVEQLMEDAEDELLRHEELAGAGKSNSGLQFIQSVDGFPPIGSFSMPSDGDSGSVEVEILGDEYHSRAPHRVPAYIERRAKDKFVFHIEESKLLTAAEDTDSSVALVAGIEGSSINTRSLDPLEEFLQNIDKSLQAGSVDLEDSEESDTDAVEISSKNLGDLLEKAVTRAQQRRGLFKSTLFQRINISASENDPFSGLYIGSLGPQSAEVVQLHRRYGNWQTADTLSVNQVWECFEYVEAVKLTGDVHVPAGEVSFRAKVGKGSRLPHRGVYPEELGVTARYKGQARMAEPGFKNPQWVDGELVFLNGKGGPTIGAELGFVYFGPGNHFLVLFGRLRLKC</sequence>
<evidence type="ECO:0008006" key="4">
    <source>
        <dbReference type="Google" id="ProtNLM"/>
    </source>
</evidence>
<organism evidence="2 3">
    <name type="scientific">Physcomitrium patens</name>
    <name type="common">Spreading-leaved earth moss</name>
    <name type="synonym">Physcomitrella patens</name>
    <dbReference type="NCBI Taxonomy" id="3218"/>
    <lineage>
        <taxon>Eukaryota</taxon>
        <taxon>Viridiplantae</taxon>
        <taxon>Streptophyta</taxon>
        <taxon>Embryophyta</taxon>
        <taxon>Bryophyta</taxon>
        <taxon>Bryophytina</taxon>
        <taxon>Bryopsida</taxon>
        <taxon>Funariidae</taxon>
        <taxon>Funariales</taxon>
        <taxon>Funariaceae</taxon>
        <taxon>Physcomitrium</taxon>
    </lineage>
</organism>
<dbReference type="FunCoup" id="A0A7I4B6Y3">
    <property type="interactions" value="1887"/>
</dbReference>
<dbReference type="Proteomes" id="UP000006727">
    <property type="component" value="Chromosome 16"/>
</dbReference>
<dbReference type="InterPro" id="IPR044680">
    <property type="entry name" value="EX1/2"/>
</dbReference>
<dbReference type="Pfam" id="PF12014">
    <property type="entry name" value="Cyclin_D1_bind"/>
    <property type="match status" value="1"/>
</dbReference>
<dbReference type="PANTHER" id="PTHR33917">
    <property type="entry name" value="PROTEIN EXECUTER 1, CHLOROPLASTIC"/>
    <property type="match status" value="1"/>
</dbReference>
<evidence type="ECO:0000256" key="1">
    <source>
        <dbReference type="SAM" id="Coils"/>
    </source>
</evidence>
<dbReference type="GO" id="GO:0000304">
    <property type="term" value="P:response to singlet oxygen"/>
    <property type="evidence" value="ECO:0000318"/>
    <property type="project" value="GO_Central"/>
</dbReference>
<accession>A0A7I4B6Y3</accession>
<reference evidence="2 3" key="1">
    <citation type="journal article" date="2008" name="Science">
        <title>The Physcomitrella genome reveals evolutionary insights into the conquest of land by plants.</title>
        <authorList>
            <person name="Rensing S."/>
            <person name="Lang D."/>
            <person name="Zimmer A."/>
            <person name="Terry A."/>
            <person name="Salamov A."/>
            <person name="Shapiro H."/>
            <person name="Nishiyama T."/>
            <person name="Perroud P.-F."/>
            <person name="Lindquist E."/>
            <person name="Kamisugi Y."/>
            <person name="Tanahashi T."/>
            <person name="Sakakibara K."/>
            <person name="Fujita T."/>
            <person name="Oishi K."/>
            <person name="Shin-I T."/>
            <person name="Kuroki Y."/>
            <person name="Toyoda A."/>
            <person name="Suzuki Y."/>
            <person name="Hashimoto A."/>
            <person name="Yamaguchi K."/>
            <person name="Sugano A."/>
            <person name="Kohara Y."/>
            <person name="Fujiyama A."/>
            <person name="Anterola A."/>
            <person name="Aoki S."/>
            <person name="Ashton N."/>
            <person name="Barbazuk W.B."/>
            <person name="Barker E."/>
            <person name="Bennetzen J."/>
            <person name="Bezanilla M."/>
            <person name="Blankenship R."/>
            <person name="Cho S.H."/>
            <person name="Dutcher S."/>
            <person name="Estelle M."/>
            <person name="Fawcett J.A."/>
            <person name="Gundlach H."/>
            <person name="Hanada K."/>
            <person name="Heyl A."/>
            <person name="Hicks K.A."/>
            <person name="Hugh J."/>
            <person name="Lohr M."/>
            <person name="Mayer K."/>
            <person name="Melkozernov A."/>
            <person name="Murata T."/>
            <person name="Nelson D."/>
            <person name="Pils B."/>
            <person name="Prigge M."/>
            <person name="Reiss B."/>
            <person name="Renner T."/>
            <person name="Rombauts S."/>
            <person name="Rushton P."/>
            <person name="Sanderfoot A."/>
            <person name="Schween G."/>
            <person name="Shiu S.-H."/>
            <person name="Stueber K."/>
            <person name="Theodoulou F.L."/>
            <person name="Tu H."/>
            <person name="Van de Peer Y."/>
            <person name="Verrier P.J."/>
            <person name="Waters E."/>
            <person name="Wood A."/>
            <person name="Yang L."/>
            <person name="Cove D."/>
            <person name="Cuming A."/>
            <person name="Hasebe M."/>
            <person name="Lucas S."/>
            <person name="Mishler D.B."/>
            <person name="Reski R."/>
            <person name="Grigoriev I."/>
            <person name="Quatrano R.S."/>
            <person name="Boore J.L."/>
        </authorList>
    </citation>
    <scope>NUCLEOTIDE SEQUENCE [LARGE SCALE GENOMIC DNA]</scope>
    <source>
        <strain evidence="2 3">cv. Gransden 2004</strain>
    </source>
</reference>
<dbReference type="GO" id="GO:0010343">
    <property type="term" value="P:singlet oxygen-mediated programmed cell death"/>
    <property type="evidence" value="ECO:0007669"/>
    <property type="project" value="InterPro"/>
</dbReference>
<dbReference type="GO" id="GO:0042651">
    <property type="term" value="C:thylakoid membrane"/>
    <property type="evidence" value="ECO:0000318"/>
    <property type="project" value="GO_Central"/>
</dbReference>
<keyword evidence="1" id="KW-0175">Coiled coil</keyword>
<dbReference type="EMBL" id="ABEU02000016">
    <property type="status" value="NOT_ANNOTATED_CDS"/>
    <property type="molecule type" value="Genomic_DNA"/>
</dbReference>
<dbReference type="Gramene" id="Pp3c16_980V3.4">
    <property type="protein sequence ID" value="Pp3c16_980V3.4"/>
    <property type="gene ID" value="Pp3c16_980"/>
</dbReference>
<keyword evidence="3" id="KW-1185">Reference proteome</keyword>
<feature type="coiled-coil region" evidence="1">
    <location>
        <begin position="185"/>
        <end position="212"/>
    </location>
</feature>
<dbReference type="EnsemblPlants" id="Pp3c16_980V3.7">
    <property type="protein sequence ID" value="Pp3c16_980V3.7"/>
    <property type="gene ID" value="Pp3c16_980"/>
</dbReference>
<name>A0A7I4B6Y3_PHYPA</name>
<dbReference type="AlphaFoldDB" id="A0A7I4B6Y3"/>
<protein>
    <recommendedName>
        <fullName evidence="4">UVR domain-containing protein</fullName>
    </recommendedName>
</protein>
<evidence type="ECO:0000313" key="2">
    <source>
        <dbReference type="EnsemblPlants" id="Pp3c16_980V3.7"/>
    </source>
</evidence>
<evidence type="ECO:0000313" key="3">
    <source>
        <dbReference type="Proteomes" id="UP000006727"/>
    </source>
</evidence>
<dbReference type="EnsemblPlants" id="Pp3c16_980V3.4">
    <property type="protein sequence ID" value="Pp3c16_980V3.4"/>
    <property type="gene ID" value="Pp3c16_980"/>
</dbReference>